<protein>
    <recommendedName>
        <fullName evidence="14">E3 ubiquitin protein ligase</fullName>
        <ecNumber evidence="14">2.3.2.27</ecNumber>
    </recommendedName>
</protein>
<evidence type="ECO:0000256" key="4">
    <source>
        <dbReference type="ARBA" id="ARBA00005555"/>
    </source>
</evidence>
<comment type="catalytic activity">
    <reaction evidence="1 14">
        <text>S-ubiquitinyl-[E2 ubiquitin-conjugating enzyme]-L-cysteine + [acceptor protein]-L-lysine = [E2 ubiquitin-conjugating enzyme]-L-cysteine + N(6)-ubiquitinyl-[acceptor protein]-L-lysine.</text>
        <dbReference type="EC" id="2.3.2.27"/>
    </reaction>
</comment>
<evidence type="ECO:0000256" key="12">
    <source>
        <dbReference type="ARBA" id="ARBA00023242"/>
    </source>
</evidence>
<dbReference type="Pfam" id="PF00097">
    <property type="entry name" value="zf-C3HC4"/>
    <property type="match status" value="1"/>
</dbReference>
<reference evidence="17 18" key="1">
    <citation type="submission" date="2016-08" db="EMBL/GenBank/DDBJ databases">
        <title>A Parts List for Fungal Cellulosomes Revealed by Comparative Genomics.</title>
        <authorList>
            <consortium name="DOE Joint Genome Institute"/>
            <person name="Haitjema C.H."/>
            <person name="Gilmore S.P."/>
            <person name="Henske J.K."/>
            <person name="Solomon K.V."/>
            <person name="De Groot R."/>
            <person name="Kuo A."/>
            <person name="Mondo S.J."/>
            <person name="Salamov A.A."/>
            <person name="Labutti K."/>
            <person name="Zhao Z."/>
            <person name="Chiniquy J."/>
            <person name="Barry K."/>
            <person name="Brewer H.M."/>
            <person name="Purvine S.O."/>
            <person name="Wright A.T."/>
            <person name="Boxma B."/>
            <person name="Van Alen T."/>
            <person name="Hackstein J.H."/>
            <person name="Baker S.E."/>
            <person name="Grigoriev I.V."/>
            <person name="O'Malley M.A."/>
        </authorList>
    </citation>
    <scope>NUCLEOTIDE SEQUENCE [LARGE SCALE GENOMIC DNA]</scope>
    <source>
        <strain evidence="17 18">S4</strain>
    </source>
</reference>
<evidence type="ECO:0000256" key="1">
    <source>
        <dbReference type="ARBA" id="ARBA00000900"/>
    </source>
</evidence>
<dbReference type="EMBL" id="MCFG01000188">
    <property type="protein sequence ID" value="ORX79070.1"/>
    <property type="molecule type" value="Genomic_DNA"/>
</dbReference>
<keyword evidence="9 14" id="KW-0862">Zinc</keyword>
<evidence type="ECO:0000256" key="6">
    <source>
        <dbReference type="ARBA" id="ARBA00022723"/>
    </source>
</evidence>
<evidence type="ECO:0000256" key="13">
    <source>
        <dbReference type="PROSITE-ProRule" id="PRU00175"/>
    </source>
</evidence>
<dbReference type="GO" id="GO:0016567">
    <property type="term" value="P:protein ubiquitination"/>
    <property type="evidence" value="ECO:0007669"/>
    <property type="project" value="UniProtKB-UniRule"/>
</dbReference>
<proteinExistence type="inferred from homology"/>
<evidence type="ECO:0000313" key="17">
    <source>
        <dbReference type="EMBL" id="ORX79070.1"/>
    </source>
</evidence>
<dbReference type="PANTHER" id="PTHR23163:SF0">
    <property type="entry name" value="E3 UBIQUITIN-PROTEIN LIGASE BRE1"/>
    <property type="match status" value="1"/>
</dbReference>
<dbReference type="STRING" id="1754192.A0A1Y1WZU3"/>
<comment type="similarity">
    <text evidence="4 14">Belongs to the BRE1 family.</text>
</comment>
<dbReference type="UniPathway" id="UPA00143"/>
<dbReference type="GO" id="GO:0061630">
    <property type="term" value="F:ubiquitin protein ligase activity"/>
    <property type="evidence" value="ECO:0007669"/>
    <property type="project" value="UniProtKB-EC"/>
</dbReference>
<dbReference type="InterPro" id="IPR013083">
    <property type="entry name" value="Znf_RING/FYVE/PHD"/>
</dbReference>
<dbReference type="OrthoDB" id="10266039at2759"/>
<name>A0A1Y1WZU3_9FUNG</name>
<feature type="domain" description="RING-type" evidence="16">
    <location>
        <begin position="143"/>
        <end position="181"/>
    </location>
</feature>
<dbReference type="GO" id="GO:0005634">
    <property type="term" value="C:nucleus"/>
    <property type="evidence" value="ECO:0007669"/>
    <property type="project" value="UniProtKB-SubCell"/>
</dbReference>
<evidence type="ECO:0000313" key="18">
    <source>
        <dbReference type="Proteomes" id="UP000193944"/>
    </source>
</evidence>
<keyword evidence="7 13" id="KW-0863">Zinc-finger</keyword>
<accession>A0A1Y1WZU3</accession>
<keyword evidence="10 14" id="KW-0156">Chromatin regulator</keyword>
<dbReference type="PANTHER" id="PTHR23163">
    <property type="entry name" value="RING FINGER PROTEIN-RELATED"/>
    <property type="match status" value="1"/>
</dbReference>
<evidence type="ECO:0000256" key="5">
    <source>
        <dbReference type="ARBA" id="ARBA00022679"/>
    </source>
</evidence>
<keyword evidence="8 14" id="KW-0833">Ubl conjugation pathway</keyword>
<dbReference type="SMART" id="SM00184">
    <property type="entry name" value="RING"/>
    <property type="match status" value="1"/>
</dbReference>
<evidence type="ECO:0000256" key="10">
    <source>
        <dbReference type="ARBA" id="ARBA00022853"/>
    </source>
</evidence>
<keyword evidence="6 14" id="KW-0479">Metal-binding</keyword>
<dbReference type="Gene3D" id="3.30.40.10">
    <property type="entry name" value="Zinc/RING finger domain, C3HC4 (zinc finger)"/>
    <property type="match status" value="1"/>
</dbReference>
<dbReference type="SUPFAM" id="SSF57850">
    <property type="entry name" value="RING/U-box"/>
    <property type="match status" value="1"/>
</dbReference>
<dbReference type="InterPro" id="IPR017907">
    <property type="entry name" value="Znf_RING_CS"/>
</dbReference>
<evidence type="ECO:0000256" key="15">
    <source>
        <dbReference type="SAM" id="Coils"/>
    </source>
</evidence>
<dbReference type="PROSITE" id="PS00518">
    <property type="entry name" value="ZF_RING_1"/>
    <property type="match status" value="1"/>
</dbReference>
<keyword evidence="11 14" id="KW-0175">Coiled coil</keyword>
<feature type="coiled-coil region" evidence="15">
    <location>
        <begin position="14"/>
        <end position="80"/>
    </location>
</feature>
<dbReference type="InterPro" id="IPR013956">
    <property type="entry name" value="E3_ubiquit_lig_Bre1"/>
</dbReference>
<keyword evidence="18" id="KW-1185">Reference proteome</keyword>
<dbReference type="InterPro" id="IPR018957">
    <property type="entry name" value="Znf_C3HC4_RING-type"/>
</dbReference>
<dbReference type="InterPro" id="IPR001841">
    <property type="entry name" value="Znf_RING"/>
</dbReference>
<evidence type="ECO:0000256" key="9">
    <source>
        <dbReference type="ARBA" id="ARBA00022833"/>
    </source>
</evidence>
<evidence type="ECO:0000256" key="11">
    <source>
        <dbReference type="ARBA" id="ARBA00023054"/>
    </source>
</evidence>
<dbReference type="AlphaFoldDB" id="A0A1Y1WZU3"/>
<evidence type="ECO:0000256" key="3">
    <source>
        <dbReference type="ARBA" id="ARBA00004906"/>
    </source>
</evidence>
<evidence type="ECO:0000256" key="2">
    <source>
        <dbReference type="ARBA" id="ARBA00004123"/>
    </source>
</evidence>
<organism evidence="17 18">
    <name type="scientific">Anaeromyces robustus</name>
    <dbReference type="NCBI Taxonomy" id="1754192"/>
    <lineage>
        <taxon>Eukaryota</taxon>
        <taxon>Fungi</taxon>
        <taxon>Fungi incertae sedis</taxon>
        <taxon>Chytridiomycota</taxon>
        <taxon>Chytridiomycota incertae sedis</taxon>
        <taxon>Neocallimastigomycetes</taxon>
        <taxon>Neocallimastigales</taxon>
        <taxon>Neocallimastigaceae</taxon>
        <taxon>Anaeromyces</taxon>
    </lineage>
</organism>
<keyword evidence="12 14" id="KW-0539">Nucleus</keyword>
<reference evidence="17 18" key="2">
    <citation type="submission" date="2016-08" db="EMBL/GenBank/DDBJ databases">
        <title>Pervasive Adenine N6-methylation of Active Genes in Fungi.</title>
        <authorList>
            <consortium name="DOE Joint Genome Institute"/>
            <person name="Mondo S.J."/>
            <person name="Dannebaum R.O."/>
            <person name="Kuo R.C."/>
            <person name="Labutti K."/>
            <person name="Haridas S."/>
            <person name="Kuo A."/>
            <person name="Salamov A."/>
            <person name="Ahrendt S.R."/>
            <person name="Lipzen A."/>
            <person name="Sullivan W."/>
            <person name="Andreopoulos W.B."/>
            <person name="Clum A."/>
            <person name="Lindquist E."/>
            <person name="Daum C."/>
            <person name="Ramamoorthy G.K."/>
            <person name="Gryganskyi A."/>
            <person name="Culley D."/>
            <person name="Magnuson J.K."/>
            <person name="James T.Y."/>
            <person name="O'Malley M.A."/>
            <person name="Stajich J.E."/>
            <person name="Spatafora J.W."/>
            <person name="Visel A."/>
            <person name="Grigoriev I.V."/>
        </authorList>
    </citation>
    <scope>NUCLEOTIDE SEQUENCE [LARGE SCALE GENOMIC DNA]</scope>
    <source>
        <strain evidence="17 18">S4</strain>
    </source>
</reference>
<evidence type="ECO:0000256" key="14">
    <source>
        <dbReference type="RuleBase" id="RU365038"/>
    </source>
</evidence>
<dbReference type="CDD" id="cd16499">
    <property type="entry name" value="RING-HC_Bre1-like"/>
    <property type="match status" value="1"/>
</dbReference>
<evidence type="ECO:0000256" key="8">
    <source>
        <dbReference type="ARBA" id="ARBA00022786"/>
    </source>
</evidence>
<evidence type="ECO:0000256" key="7">
    <source>
        <dbReference type="ARBA" id="ARBA00022771"/>
    </source>
</evidence>
<dbReference type="GO" id="GO:0033503">
    <property type="term" value="C:HULC complex"/>
    <property type="evidence" value="ECO:0007669"/>
    <property type="project" value="TreeGrafter"/>
</dbReference>
<evidence type="ECO:0000259" key="16">
    <source>
        <dbReference type="PROSITE" id="PS50089"/>
    </source>
</evidence>
<sequence>MKEIEVSNNYIFALKKQSEKQLELIRKLEDHEKNLTNLLSIAEKENGNNMSLIETHKRKALELTELYNEQKDKLDKANKKFIEMSNIIKDKSMELESEIIKNRRLGEEINVSKKRIETLVKYENSGDSNLQKQLDEYKALLKCPSCNINFKNCVIIRCMHVFCKDCIKAITDSRQRKCPTCGESFGYQDIKQIFL</sequence>
<dbReference type="PROSITE" id="PS50089">
    <property type="entry name" value="ZF_RING_2"/>
    <property type="match status" value="1"/>
</dbReference>
<dbReference type="GO" id="GO:0006325">
    <property type="term" value="P:chromatin organization"/>
    <property type="evidence" value="ECO:0007669"/>
    <property type="project" value="UniProtKB-KW"/>
</dbReference>
<comment type="caution">
    <text evidence="17">The sequence shown here is derived from an EMBL/GenBank/DDBJ whole genome shotgun (WGS) entry which is preliminary data.</text>
</comment>
<keyword evidence="5 14" id="KW-0808">Transferase</keyword>
<comment type="pathway">
    <text evidence="3 14">Protein modification; protein ubiquitination.</text>
</comment>
<dbReference type="EC" id="2.3.2.27" evidence="14"/>
<dbReference type="GO" id="GO:0008270">
    <property type="term" value="F:zinc ion binding"/>
    <property type="evidence" value="ECO:0007669"/>
    <property type="project" value="UniProtKB-KW"/>
</dbReference>
<dbReference type="Proteomes" id="UP000193944">
    <property type="component" value="Unassembled WGS sequence"/>
</dbReference>
<comment type="subcellular location">
    <subcellularLocation>
        <location evidence="2 14">Nucleus</location>
    </subcellularLocation>
</comment>
<gene>
    <name evidence="17" type="ORF">BCR32DRAFT_206138</name>
</gene>